<accession>A0A0K1EH24</accession>
<keyword evidence="3" id="KW-1185">Reference proteome</keyword>
<dbReference type="EMBL" id="CP012159">
    <property type="protein sequence ID" value="AKT40161.1"/>
    <property type="molecule type" value="Genomic_DNA"/>
</dbReference>
<dbReference type="RefSeq" id="WP_063796323.1">
    <property type="nucleotide sequence ID" value="NZ_CP012159.1"/>
</dbReference>
<gene>
    <name evidence="2" type="ORF">CMC5_043140</name>
</gene>
<name>A0A0K1EH24_CHOCO</name>
<dbReference type="AlphaFoldDB" id="A0A0K1EH24"/>
<evidence type="ECO:0000256" key="1">
    <source>
        <dbReference type="SAM" id="SignalP"/>
    </source>
</evidence>
<sequence>MRFSWLYLPLVAAVAVVGPACSVQGDDDARGTLPTDGVPGPDATLSFNEEGTLELAPGEERTVHVTASPPAKYEISFSIVGDASGAWLDRTKAVADAAGRASVKLHAPSLATTFRLRAAVKDGPSTDLGIAVSDKGFAPLLITPVYAGQRQAEEWTATVKAGMTCAEIASSLPEGPEGGLVATTPAADAATLTIKGAPVGPNLAVAVRAGRAMWGCSDIPDLEAGKERAVSVTIKDGPLDLGATRLDLSLAFTPNAPLSALAQTTASRILDVFLPVDHEGTALLDAMAALMTPDQQLAFADHRTSAGWDDAATEHLHDLPTPLRDTCRTWIEAGLATLTPEITAHLSGIGNLPGKAWLQVTQLGGVPAQDAGVPLTAHQASWTSEPGDVLRLDGKIYWVPSRYVGAAAQRGALESHPQTTTMGDALALAAACEPLATALGGFIGCNTTCLAALCTDALEARWAHGVEASTLGALTGTISLSASGASVVNQDATPVRWNAAWLGRISDGAIEATVQGQATATESGAPPG</sequence>
<evidence type="ECO:0008006" key="4">
    <source>
        <dbReference type="Google" id="ProtNLM"/>
    </source>
</evidence>
<evidence type="ECO:0000313" key="3">
    <source>
        <dbReference type="Proteomes" id="UP000067626"/>
    </source>
</evidence>
<organism evidence="2 3">
    <name type="scientific">Chondromyces crocatus</name>
    <dbReference type="NCBI Taxonomy" id="52"/>
    <lineage>
        <taxon>Bacteria</taxon>
        <taxon>Pseudomonadati</taxon>
        <taxon>Myxococcota</taxon>
        <taxon>Polyangia</taxon>
        <taxon>Polyangiales</taxon>
        <taxon>Polyangiaceae</taxon>
        <taxon>Chondromyces</taxon>
    </lineage>
</organism>
<dbReference type="STRING" id="52.CMC5_043140"/>
<keyword evidence="1" id="KW-0732">Signal</keyword>
<protein>
    <recommendedName>
        <fullName evidence="4">Lipoprotein</fullName>
    </recommendedName>
</protein>
<reference evidence="2 3" key="1">
    <citation type="submission" date="2015-07" db="EMBL/GenBank/DDBJ databases">
        <title>Genome analysis of myxobacterium Chondromyces crocatus Cm c5 reveals a high potential for natural compound synthesis and the genetic basis for the loss of fruiting body formation.</title>
        <authorList>
            <person name="Zaburannyi N."/>
            <person name="Bunk B."/>
            <person name="Maier J."/>
            <person name="Overmann J."/>
            <person name="Mueller R."/>
        </authorList>
    </citation>
    <scope>NUCLEOTIDE SEQUENCE [LARGE SCALE GENOMIC DNA]</scope>
    <source>
        <strain evidence="2 3">Cm c5</strain>
    </source>
</reference>
<dbReference type="KEGG" id="ccro:CMC5_043140"/>
<evidence type="ECO:0000313" key="2">
    <source>
        <dbReference type="EMBL" id="AKT40161.1"/>
    </source>
</evidence>
<feature type="chain" id="PRO_5005459439" description="Lipoprotein" evidence="1">
    <location>
        <begin position="26"/>
        <end position="528"/>
    </location>
</feature>
<feature type="signal peptide" evidence="1">
    <location>
        <begin position="1"/>
        <end position="25"/>
    </location>
</feature>
<dbReference type="Proteomes" id="UP000067626">
    <property type="component" value="Chromosome"/>
</dbReference>
<proteinExistence type="predicted"/>